<reference evidence="1" key="1">
    <citation type="journal article" date="2013" name="Infect. Genet. Evol.">
        <title>Genetic diversity and features analysis of type VI secretion systems loci in avian pathogenic Escherichia coli by wide genomic scanning.</title>
        <authorList>
            <person name="Ma J."/>
            <person name="Sun M."/>
            <person name="Bao Y."/>
            <person name="Pan Z."/>
            <person name="Zhang W."/>
            <person name="Lu C."/>
            <person name="Yao H."/>
        </authorList>
    </citation>
    <scope>NUCLEOTIDE SEQUENCE</scope>
    <source>
        <strain evidence="1">ED069</strain>
    </source>
</reference>
<name>E2QG10_ECOLX</name>
<accession>E2QG10</accession>
<evidence type="ECO:0000313" key="1">
    <source>
        <dbReference type="EMBL" id="AHW84623.1"/>
    </source>
</evidence>
<organism evidence="1">
    <name type="scientific">Escherichia coli</name>
    <dbReference type="NCBI Taxonomy" id="562"/>
    <lineage>
        <taxon>Bacteria</taxon>
        <taxon>Pseudomonadati</taxon>
        <taxon>Pseudomonadota</taxon>
        <taxon>Gammaproteobacteria</taxon>
        <taxon>Enterobacterales</taxon>
        <taxon>Enterobacteriaceae</taxon>
        <taxon>Escherichia</taxon>
    </lineage>
</organism>
<dbReference type="PROSITE" id="PS51257">
    <property type="entry name" value="PROKAR_LIPOPROTEIN"/>
    <property type="match status" value="1"/>
</dbReference>
<sequence length="221" mass="25901">MRKKYISVRVFFMCLLILTVAGCYGKGNENLILPFDSTQSFQLECYYQYINNMHDITEIKLSEVHNKQTKAFSQQETKIPVKGENFLSPYVDINDRYYELGHFEYEDNTYKLIVYNKIGESDTLLLNVQINSYNATENLVDALLLGSFFGYEDIVRFSDFIIHPDYSISIDNYVVYAYEESKDGLSTRIAKDPIPHIYLKEQYKIENGQFKLTSRMEILKN</sequence>
<dbReference type="EMBL" id="KF678355">
    <property type="protein sequence ID" value="AHW84623.1"/>
    <property type="molecule type" value="Genomic_DNA"/>
</dbReference>
<dbReference type="PATRIC" id="fig|562.10854.peg.3160"/>
<evidence type="ECO:0008006" key="2">
    <source>
        <dbReference type="Google" id="ProtNLM"/>
    </source>
</evidence>
<gene>
    <name evidence="1" type="primary">sntU</name>
</gene>
<proteinExistence type="predicted"/>
<dbReference type="AlphaFoldDB" id="E2QG10"/>
<protein>
    <recommendedName>
        <fullName evidence="2">Lipoprotein</fullName>
    </recommendedName>
</protein>
<dbReference type="RefSeq" id="WP_001228176.1">
    <property type="nucleotide sequence ID" value="NZ_BFLY01000088.1"/>
</dbReference>